<dbReference type="AlphaFoldDB" id="A0A3N4PWC4"/>
<dbReference type="Proteomes" id="UP000278351">
    <property type="component" value="Unassembled WGS sequence"/>
</dbReference>
<gene>
    <name evidence="1" type="ORF">EGT74_13225</name>
</gene>
<comment type="caution">
    <text evidence="1">The sequence shown here is derived from an EMBL/GenBank/DDBJ whole genome shotgun (WGS) entry which is preliminary data.</text>
</comment>
<name>A0A3N4PWC4_9BACT</name>
<accession>A0A3N4PWC4</accession>
<sequence length="277" mass="31358">MSNITLADYVGFIFSEITRARDHADRVAKDMAIAYAKDDVLKHFSVPRFKIPEMELTIPVLISSAKFTTALLFSMKEADFTRYIQNRVNSAIQTILIRRSKVDIDFSSVKNDVFTKPVFGQQPQVETAFKPAVNNTLRSKRAIISSSPAAISKFYQLLVANTDPSKPENIAQVCFAEVFNIAIEEYNLLEEYKRQNPQNELFSQALQEVIQKIKENTLVSQSKMENLLVNPETNVVKNGSSDATVFTIKAKIMEEGVFVKTVRNEETGKEELLVEFE</sequence>
<dbReference type="OrthoDB" id="7067605at2"/>
<dbReference type="RefSeq" id="WP_123847026.1">
    <property type="nucleotide sequence ID" value="NZ_RPDH01000002.1"/>
</dbReference>
<organism evidence="1 2">
    <name type="scientific">Chitinophaga lutea</name>
    <dbReference type="NCBI Taxonomy" id="2488634"/>
    <lineage>
        <taxon>Bacteria</taxon>
        <taxon>Pseudomonadati</taxon>
        <taxon>Bacteroidota</taxon>
        <taxon>Chitinophagia</taxon>
        <taxon>Chitinophagales</taxon>
        <taxon>Chitinophagaceae</taxon>
        <taxon>Chitinophaga</taxon>
    </lineage>
</organism>
<evidence type="ECO:0000313" key="2">
    <source>
        <dbReference type="Proteomes" id="UP000278351"/>
    </source>
</evidence>
<dbReference type="EMBL" id="RPDH01000002">
    <property type="protein sequence ID" value="RPE08030.1"/>
    <property type="molecule type" value="Genomic_DNA"/>
</dbReference>
<reference evidence="1 2" key="1">
    <citation type="submission" date="2018-11" db="EMBL/GenBank/DDBJ databases">
        <title>Chitinophaga lutea sp.nov., isolate from arsenic contaminated soil.</title>
        <authorList>
            <person name="Zong Y."/>
        </authorList>
    </citation>
    <scope>NUCLEOTIDE SEQUENCE [LARGE SCALE GENOMIC DNA]</scope>
    <source>
        <strain evidence="1 2">ZY74</strain>
    </source>
</reference>
<keyword evidence="2" id="KW-1185">Reference proteome</keyword>
<proteinExistence type="predicted"/>
<evidence type="ECO:0000313" key="1">
    <source>
        <dbReference type="EMBL" id="RPE08030.1"/>
    </source>
</evidence>
<protein>
    <submittedName>
        <fullName evidence="1">Uncharacterized protein</fullName>
    </submittedName>
</protein>